<dbReference type="Pfam" id="PF00308">
    <property type="entry name" value="Bac_DnaA"/>
    <property type="match status" value="1"/>
</dbReference>
<dbReference type="PANTHER" id="PTHR30050">
    <property type="entry name" value="CHROMOSOMAL REPLICATION INITIATOR PROTEIN DNAA"/>
    <property type="match status" value="1"/>
</dbReference>
<dbReference type="NCBIfam" id="TIGR00362">
    <property type="entry name" value="DnaA"/>
    <property type="match status" value="1"/>
</dbReference>
<evidence type="ECO:0000256" key="3">
    <source>
        <dbReference type="ARBA" id="ARBA00022705"/>
    </source>
</evidence>
<dbReference type="Gene3D" id="3.40.50.300">
    <property type="entry name" value="P-loop containing nucleotide triphosphate hydrolases"/>
    <property type="match status" value="1"/>
</dbReference>
<evidence type="ECO:0000259" key="14">
    <source>
        <dbReference type="SMART" id="SM00760"/>
    </source>
</evidence>
<dbReference type="Proteomes" id="UP000596977">
    <property type="component" value="Unassembled WGS sequence"/>
</dbReference>
<evidence type="ECO:0000256" key="12">
    <source>
        <dbReference type="SAM" id="MobiDB-lite"/>
    </source>
</evidence>
<comment type="function">
    <text evidence="8 10">Plays an essential role in the initiation and regulation of chromosomal replication. ATP-DnaA binds to the origin of replication (oriC) to initiate formation of the DNA replication initiation complex once per cell cycle. Binds the DnaA box (a 9 base pair repeat at the origin) and separates the double-stranded (ds)DNA. Forms a right-handed helical filament on oriC DNA; dsDNA binds to the exterior of the filament while single-stranded (ss)DNA is stabiized in the filament's interior. The ATP-DnaA-oriC complex binds and stabilizes one strand of the AT-rich DNA unwinding element (DUE), permitting loading of DNA polymerase. After initiation quickly degrades to an ADP-DnaA complex that is not apt for DNA replication. Binds acidic phospholipids.</text>
</comment>
<dbReference type="InterPro" id="IPR013159">
    <property type="entry name" value="DnaA_C"/>
</dbReference>
<feature type="binding site" evidence="8">
    <location>
        <position position="227"/>
    </location>
    <ligand>
        <name>ATP</name>
        <dbReference type="ChEBI" id="CHEBI:30616"/>
    </ligand>
</feature>
<evidence type="ECO:0000256" key="7">
    <source>
        <dbReference type="ARBA" id="ARBA00023125"/>
    </source>
</evidence>
<evidence type="ECO:0000256" key="8">
    <source>
        <dbReference type="HAMAP-Rule" id="MF_00377"/>
    </source>
</evidence>
<dbReference type="PRINTS" id="PR00051">
    <property type="entry name" value="DNAA"/>
</dbReference>
<evidence type="ECO:0000313" key="15">
    <source>
        <dbReference type="EMBL" id="GGA38070.1"/>
    </source>
</evidence>
<dbReference type="PANTHER" id="PTHR30050:SF2">
    <property type="entry name" value="CHROMOSOMAL REPLICATION INITIATOR PROTEIN DNAA"/>
    <property type="match status" value="1"/>
</dbReference>
<gene>
    <name evidence="8 15" type="primary">dnaA</name>
    <name evidence="15" type="ORF">GCM10011499_04320</name>
</gene>
<proteinExistence type="inferred from homology"/>
<evidence type="ECO:0000256" key="4">
    <source>
        <dbReference type="ARBA" id="ARBA00022741"/>
    </source>
</evidence>
<dbReference type="Pfam" id="PF11638">
    <property type="entry name" value="DnaA_N"/>
    <property type="match status" value="1"/>
</dbReference>
<organism evidence="15 16">
    <name type="scientific">Pelagibacterium lentulum</name>
    <dbReference type="NCBI Taxonomy" id="2029865"/>
    <lineage>
        <taxon>Bacteria</taxon>
        <taxon>Pseudomonadati</taxon>
        <taxon>Pseudomonadota</taxon>
        <taxon>Alphaproteobacteria</taxon>
        <taxon>Hyphomicrobiales</taxon>
        <taxon>Devosiaceae</taxon>
        <taxon>Pelagibacterium</taxon>
    </lineage>
</organism>
<dbReference type="HAMAP" id="MF_00377">
    <property type="entry name" value="DnaA_bact"/>
    <property type="match status" value="1"/>
</dbReference>
<evidence type="ECO:0000256" key="9">
    <source>
        <dbReference type="NCBIfam" id="TIGR00362"/>
    </source>
</evidence>
<evidence type="ECO:0000256" key="6">
    <source>
        <dbReference type="ARBA" id="ARBA00023121"/>
    </source>
</evidence>
<dbReference type="SUPFAM" id="SSF48295">
    <property type="entry name" value="TrpR-like"/>
    <property type="match status" value="1"/>
</dbReference>
<keyword evidence="7 8" id="KW-0238">DNA-binding</keyword>
<dbReference type="InterPro" id="IPR024633">
    <property type="entry name" value="DnaA_N_dom"/>
</dbReference>
<dbReference type="Gene3D" id="1.10.8.60">
    <property type="match status" value="1"/>
</dbReference>
<dbReference type="EMBL" id="BMKB01000001">
    <property type="protein sequence ID" value="GGA38070.1"/>
    <property type="molecule type" value="Genomic_DNA"/>
</dbReference>
<dbReference type="InterPro" id="IPR001957">
    <property type="entry name" value="Chromosome_initiator_DnaA"/>
</dbReference>
<dbReference type="Gene3D" id="1.10.1750.10">
    <property type="match status" value="1"/>
</dbReference>
<evidence type="ECO:0000259" key="13">
    <source>
        <dbReference type="SMART" id="SM00382"/>
    </source>
</evidence>
<accession>A0A916R793</accession>
<keyword evidence="6 8" id="KW-0446">Lipid-binding</keyword>
<feature type="region of interest" description="Disordered" evidence="12">
    <location>
        <begin position="131"/>
        <end position="153"/>
    </location>
</feature>
<dbReference type="InterPro" id="IPR038454">
    <property type="entry name" value="DnaA_N_sf"/>
</dbReference>
<dbReference type="SMART" id="SM00760">
    <property type="entry name" value="Bac_DnaA_C"/>
    <property type="match status" value="1"/>
</dbReference>
<dbReference type="GO" id="GO:0005737">
    <property type="term" value="C:cytoplasm"/>
    <property type="evidence" value="ECO:0007669"/>
    <property type="project" value="UniProtKB-SubCell"/>
</dbReference>
<dbReference type="Pfam" id="PF08299">
    <property type="entry name" value="Bac_DnaA_C"/>
    <property type="match status" value="1"/>
</dbReference>
<feature type="region of interest" description="Domain IV, binds dsDNA" evidence="8">
    <location>
        <begin position="401"/>
        <end position="521"/>
    </location>
</feature>
<dbReference type="Gene3D" id="3.30.300.180">
    <property type="match status" value="1"/>
</dbReference>
<dbReference type="SMART" id="SM00382">
    <property type="entry name" value="AAA"/>
    <property type="match status" value="1"/>
</dbReference>
<dbReference type="GO" id="GO:0008289">
    <property type="term" value="F:lipid binding"/>
    <property type="evidence" value="ECO:0007669"/>
    <property type="project" value="UniProtKB-KW"/>
</dbReference>
<feature type="domain" description="AAA+ ATPase" evidence="13">
    <location>
        <begin position="214"/>
        <end position="336"/>
    </location>
</feature>
<name>A0A916R793_9HYPH</name>
<keyword evidence="16" id="KW-1185">Reference proteome</keyword>
<protein>
    <recommendedName>
        <fullName evidence="8 9">Chromosomal replication initiator protein DnaA</fullName>
    </recommendedName>
</protein>
<feature type="binding site" evidence="8">
    <location>
        <position position="228"/>
    </location>
    <ligand>
        <name>ATP</name>
        <dbReference type="ChEBI" id="CHEBI:30616"/>
    </ligand>
</feature>
<dbReference type="GO" id="GO:0006275">
    <property type="term" value="P:regulation of DNA replication"/>
    <property type="evidence" value="ECO:0007669"/>
    <property type="project" value="UniProtKB-UniRule"/>
</dbReference>
<evidence type="ECO:0000313" key="16">
    <source>
        <dbReference type="Proteomes" id="UP000596977"/>
    </source>
</evidence>
<comment type="caution">
    <text evidence="8">Lacks conserved residue(s) required for the propagation of feature annotation.</text>
</comment>
<comment type="domain">
    <text evidence="8">Domain I is involved in oligomerization and binding regulators, domain II is flexibile and of varying length in different bacteria, domain III forms the AAA+ region, while domain IV binds dsDNA.</text>
</comment>
<evidence type="ECO:0000256" key="10">
    <source>
        <dbReference type="RuleBase" id="RU000577"/>
    </source>
</evidence>
<dbReference type="CDD" id="cd06571">
    <property type="entry name" value="Bac_DnaA_C"/>
    <property type="match status" value="1"/>
</dbReference>
<dbReference type="InterPro" id="IPR020591">
    <property type="entry name" value="Chromosome_initiator_DnaA-like"/>
</dbReference>
<keyword evidence="2 8" id="KW-0963">Cytoplasm</keyword>
<comment type="subunit">
    <text evidence="8">Oligomerizes as a right-handed, spiral filament on DNA at oriC.</text>
</comment>
<dbReference type="OrthoDB" id="9807019at2"/>
<dbReference type="InterPro" id="IPR003593">
    <property type="entry name" value="AAA+_ATPase"/>
</dbReference>
<comment type="caution">
    <text evidence="15">The sequence shown here is derived from an EMBL/GenBank/DDBJ whole genome shotgun (WGS) entry which is preliminary data.</text>
</comment>
<dbReference type="InterPro" id="IPR010921">
    <property type="entry name" value="Trp_repressor/repl_initiator"/>
</dbReference>
<dbReference type="InterPro" id="IPR027417">
    <property type="entry name" value="P-loop_NTPase"/>
</dbReference>
<feature type="binding site" evidence="8">
    <location>
        <position position="225"/>
    </location>
    <ligand>
        <name>ATP</name>
        <dbReference type="ChEBI" id="CHEBI:30616"/>
    </ligand>
</feature>
<evidence type="ECO:0000256" key="5">
    <source>
        <dbReference type="ARBA" id="ARBA00022840"/>
    </source>
</evidence>
<keyword evidence="5 8" id="KW-0067">ATP-binding</keyword>
<dbReference type="AlphaFoldDB" id="A0A916R793"/>
<evidence type="ECO:0000256" key="1">
    <source>
        <dbReference type="ARBA" id="ARBA00006583"/>
    </source>
</evidence>
<dbReference type="PROSITE" id="PS01008">
    <property type="entry name" value="DNAA"/>
    <property type="match status" value="1"/>
</dbReference>
<dbReference type="FunFam" id="1.10.1750.10:FF:000002">
    <property type="entry name" value="Chromosomal replication initiator protein DnaA"/>
    <property type="match status" value="1"/>
</dbReference>
<dbReference type="InterPro" id="IPR018312">
    <property type="entry name" value="Chromosome_initiator_DnaA_CS"/>
</dbReference>
<feature type="binding site" evidence="8">
    <location>
        <position position="229"/>
    </location>
    <ligand>
        <name>ATP</name>
        <dbReference type="ChEBI" id="CHEBI:30616"/>
    </ligand>
</feature>
<dbReference type="GO" id="GO:0005524">
    <property type="term" value="F:ATP binding"/>
    <property type="evidence" value="ECO:0007669"/>
    <property type="project" value="UniProtKB-UniRule"/>
</dbReference>
<evidence type="ECO:0000256" key="11">
    <source>
        <dbReference type="RuleBase" id="RU004227"/>
    </source>
</evidence>
<dbReference type="GO" id="GO:0003688">
    <property type="term" value="F:DNA replication origin binding"/>
    <property type="evidence" value="ECO:0007669"/>
    <property type="project" value="UniProtKB-UniRule"/>
</dbReference>
<keyword evidence="4 8" id="KW-0547">Nucleotide-binding</keyword>
<dbReference type="SUPFAM" id="SSF52540">
    <property type="entry name" value="P-loop containing nucleoside triphosphate hydrolases"/>
    <property type="match status" value="1"/>
</dbReference>
<reference evidence="15 16" key="1">
    <citation type="journal article" date="2014" name="Int. J. Syst. Evol. Microbiol.">
        <title>Complete genome sequence of Corynebacterium casei LMG S-19264T (=DSM 44701T), isolated from a smear-ripened cheese.</title>
        <authorList>
            <consortium name="US DOE Joint Genome Institute (JGI-PGF)"/>
            <person name="Walter F."/>
            <person name="Albersmeier A."/>
            <person name="Kalinowski J."/>
            <person name="Ruckert C."/>
        </authorList>
    </citation>
    <scope>NUCLEOTIDE SEQUENCE [LARGE SCALE GENOMIC DNA]</scope>
    <source>
        <strain evidence="15 16">CGMCC 1.15896</strain>
    </source>
</reference>
<comment type="similarity">
    <text evidence="1 8 11">Belongs to the DnaA family.</text>
</comment>
<evidence type="ECO:0000256" key="2">
    <source>
        <dbReference type="ARBA" id="ARBA00022490"/>
    </source>
</evidence>
<dbReference type="GO" id="GO:0005886">
    <property type="term" value="C:plasma membrane"/>
    <property type="evidence" value="ECO:0007669"/>
    <property type="project" value="TreeGrafter"/>
</dbReference>
<keyword evidence="3 8" id="KW-0235">DNA replication</keyword>
<dbReference type="CDD" id="cd00009">
    <property type="entry name" value="AAA"/>
    <property type="match status" value="1"/>
</dbReference>
<dbReference type="InterPro" id="IPR013317">
    <property type="entry name" value="DnaA_dom"/>
</dbReference>
<feature type="domain" description="Chromosomal replication initiator DnaA C-terminal" evidence="14">
    <location>
        <begin position="429"/>
        <end position="498"/>
    </location>
</feature>
<sequence>MSLDAAAERVTWMGQKTQAGRDLQGTQKMAQRSEIGDTVMSAGSSEQMWQRVRTRLRAAVGEDVFTSWFARLELEEVVGDLAHLSVPTRFLCSWIQSNYLEKILEALSAENEAIGRVHVTVRVNGQARPRLASPCEASSGEKEAPSPATQPAVTMAASQPTLIAPANANRSDALSGSALDRKLTFDTFVTGGANEMALGVAKQVASAAANNIVTFNPVYIHSSVGLGKTHLLNAIAWAAGANDSSRNIVYLTADHFMYHFITAVKHQSALAFKEWLRRIDLLLIDDMQFLQGKSATEFGHTLSSLISGTKQVVVAGDAPPRDLEMLDDRVKSRLSGGLVIPISPFDAELRRAIVQKRADQACSRFSGLSFPPAVIDFVARCIVSHGRDLDGAVNRLVAANQLTGEPITVGLAEKTLQDLIRSRETPKVRIEDILKIVARHYKVPRTELLSSRRSRDVVRPRQIAMYLAKSLTSRSLPEIGRRFGGRDHTTVLHSVRKVEQLMSQDVDLTQEIELLRRMLEE</sequence>
<dbReference type="GO" id="GO:0006270">
    <property type="term" value="P:DNA replication initiation"/>
    <property type="evidence" value="ECO:0007669"/>
    <property type="project" value="UniProtKB-UniRule"/>
</dbReference>
<comment type="subcellular location">
    <subcellularLocation>
        <location evidence="8">Cytoplasm</location>
    </subcellularLocation>
</comment>
<feature type="region of interest" description="Domain I, interacts with DnaA modulators" evidence="8">
    <location>
        <begin position="1"/>
        <end position="143"/>
    </location>
</feature>